<keyword evidence="4 7" id="KW-1133">Transmembrane helix</keyword>
<keyword evidence="2" id="KW-0813">Transport</keyword>
<dbReference type="PANTHER" id="PTHR12778:SF10">
    <property type="entry name" value="MAJOR FACILITATOR SUPERFAMILY DOMAIN-CONTAINING PROTEIN 3"/>
    <property type="match status" value="1"/>
</dbReference>
<reference evidence="8 9" key="1">
    <citation type="submission" date="2015-12" db="EMBL/GenBank/DDBJ databases">
        <title>Complete genome of Roseateles depolymerans KCTC 42856.</title>
        <authorList>
            <person name="Kim K.M."/>
        </authorList>
    </citation>
    <scope>NUCLEOTIDE SEQUENCE [LARGE SCALE GENOMIC DNA]</scope>
    <source>
        <strain evidence="8 9">KCTC 42856</strain>
    </source>
</reference>
<keyword evidence="3 7" id="KW-0812">Transmembrane</keyword>
<evidence type="ECO:0000256" key="3">
    <source>
        <dbReference type="ARBA" id="ARBA00022692"/>
    </source>
</evidence>
<dbReference type="PANTHER" id="PTHR12778">
    <property type="entry name" value="SOLUTE CARRIER FAMILY 33 ACETYL-COA TRANSPORTER -RELATED"/>
    <property type="match status" value="1"/>
</dbReference>
<protein>
    <submittedName>
        <fullName evidence="8">Major facilitator transporter</fullName>
    </submittedName>
</protein>
<evidence type="ECO:0000256" key="4">
    <source>
        <dbReference type="ARBA" id="ARBA00022989"/>
    </source>
</evidence>
<dbReference type="EMBL" id="CP013729">
    <property type="protein sequence ID" value="ALV07079.1"/>
    <property type="molecule type" value="Genomic_DNA"/>
</dbReference>
<dbReference type="Pfam" id="PF07690">
    <property type="entry name" value="MFS_1"/>
    <property type="match status" value="1"/>
</dbReference>
<keyword evidence="9" id="KW-1185">Reference proteome</keyword>
<dbReference type="InterPro" id="IPR036259">
    <property type="entry name" value="MFS_trans_sf"/>
</dbReference>
<comment type="subcellular location">
    <subcellularLocation>
        <location evidence="1">Membrane</location>
        <topology evidence="1">Multi-pass membrane protein</topology>
    </subcellularLocation>
</comment>
<dbReference type="InterPro" id="IPR004752">
    <property type="entry name" value="AmpG_permease/AT-1"/>
</dbReference>
<evidence type="ECO:0000256" key="7">
    <source>
        <dbReference type="SAM" id="Phobius"/>
    </source>
</evidence>
<feature type="transmembrane region" description="Helical" evidence="7">
    <location>
        <begin position="186"/>
        <end position="206"/>
    </location>
</feature>
<feature type="transmembrane region" description="Helical" evidence="7">
    <location>
        <begin position="317"/>
        <end position="338"/>
    </location>
</feature>
<dbReference type="AlphaFoldDB" id="A0A0U3LQ27"/>
<gene>
    <name evidence="8" type="ORF">RD2015_2614</name>
</gene>
<evidence type="ECO:0000313" key="8">
    <source>
        <dbReference type="EMBL" id="ALV07079.1"/>
    </source>
</evidence>
<evidence type="ECO:0000256" key="1">
    <source>
        <dbReference type="ARBA" id="ARBA00004141"/>
    </source>
</evidence>
<dbReference type="OrthoDB" id="9787815at2"/>
<dbReference type="CDD" id="cd17486">
    <property type="entry name" value="MFS_AmpG_like"/>
    <property type="match status" value="1"/>
</dbReference>
<dbReference type="RefSeq" id="WP_058935255.1">
    <property type="nucleotide sequence ID" value="NZ_CP013729.1"/>
</dbReference>
<dbReference type="Proteomes" id="UP000060699">
    <property type="component" value="Chromosome"/>
</dbReference>
<feature type="transmembrane region" description="Helical" evidence="7">
    <location>
        <begin position="53"/>
        <end position="76"/>
    </location>
</feature>
<evidence type="ECO:0000256" key="2">
    <source>
        <dbReference type="ARBA" id="ARBA00022448"/>
    </source>
</evidence>
<feature type="transmembrane region" description="Helical" evidence="7">
    <location>
        <begin position="117"/>
        <end position="137"/>
    </location>
</feature>
<feature type="transmembrane region" description="Helical" evidence="7">
    <location>
        <begin position="212"/>
        <end position="237"/>
    </location>
</feature>
<name>A0A0U3LQ27_9BURK</name>
<organism evidence="8 9">
    <name type="scientific">Roseateles depolymerans</name>
    <dbReference type="NCBI Taxonomy" id="76731"/>
    <lineage>
        <taxon>Bacteria</taxon>
        <taxon>Pseudomonadati</taxon>
        <taxon>Pseudomonadota</taxon>
        <taxon>Betaproteobacteria</taxon>
        <taxon>Burkholderiales</taxon>
        <taxon>Sphaerotilaceae</taxon>
        <taxon>Roseateles</taxon>
    </lineage>
</organism>
<feature type="transmembrane region" description="Helical" evidence="7">
    <location>
        <begin position="258"/>
        <end position="283"/>
    </location>
</feature>
<dbReference type="Gene3D" id="1.20.1250.20">
    <property type="entry name" value="MFS general substrate transporter like domains"/>
    <property type="match status" value="1"/>
</dbReference>
<evidence type="ECO:0000256" key="6">
    <source>
        <dbReference type="SAM" id="MobiDB-lite"/>
    </source>
</evidence>
<evidence type="ECO:0000256" key="5">
    <source>
        <dbReference type="ARBA" id="ARBA00023136"/>
    </source>
</evidence>
<feature type="transmembrane region" description="Helical" evidence="7">
    <location>
        <begin position="345"/>
        <end position="364"/>
    </location>
</feature>
<feature type="transmembrane region" description="Helical" evidence="7">
    <location>
        <begin position="439"/>
        <end position="460"/>
    </location>
</feature>
<feature type="compositionally biased region" description="Low complexity" evidence="6">
    <location>
        <begin position="19"/>
        <end position="29"/>
    </location>
</feature>
<dbReference type="GO" id="GO:0022857">
    <property type="term" value="F:transmembrane transporter activity"/>
    <property type="evidence" value="ECO:0007669"/>
    <property type="project" value="InterPro"/>
</dbReference>
<sequence length="487" mass="52325">MSADLSTPGPAHPAAGRPQGAQSAQALSSDSATSSADASAAGAGGQRSARHPLMWVPSLYLAMGLPNVLVGAVAAILYKNMGVSNEDIALYTSQMYLPWVLKPLWSPLLEPYRTKRWWVISMQFLMMASLGMVAFSLPLDGFFRASLAFFWITGFASATQDIVADGVFMTTMPLRDQARYSGVQGMCWNLGAVVASGLLVSLTGWLHKDLGWSWVHCWMAVMLGAAGMMGGFGLWHLRVLPPGAPSSVQGQDLRSAMVSLRASWVTFFQKPSIWMMLAVVFFYRFAEGFIEKFGPLFLLDPRDVGGLGLDNAALGHIYGTVGTVAFIAGAFLSGFVVARMTLKRTFLLLAICLNLPHLTYYYLSHAMPDNVMLIGAVVALEKFGFGMGSVGHMLYMMQQIAPGPFKMTHYAMATGVMALTKWATGSVSGWVYAAVGQQYASFFGLVLLFSIPPIVLAWLAPFPVKAHDPSDPSSDADGVQATGGGGH</sequence>
<evidence type="ECO:0000313" key="9">
    <source>
        <dbReference type="Proteomes" id="UP000060699"/>
    </source>
</evidence>
<feature type="transmembrane region" description="Helical" evidence="7">
    <location>
        <begin position="407"/>
        <end position="433"/>
    </location>
</feature>
<dbReference type="SUPFAM" id="SSF103473">
    <property type="entry name" value="MFS general substrate transporter"/>
    <property type="match status" value="1"/>
</dbReference>
<feature type="region of interest" description="Disordered" evidence="6">
    <location>
        <begin position="1"/>
        <end position="29"/>
    </location>
</feature>
<accession>A0A0U3LQ27</accession>
<keyword evidence="5 7" id="KW-0472">Membrane</keyword>
<dbReference type="PATRIC" id="fig|76731.3.peg.2675"/>
<proteinExistence type="predicted"/>
<feature type="transmembrane region" description="Helical" evidence="7">
    <location>
        <begin position="149"/>
        <end position="174"/>
    </location>
</feature>
<dbReference type="STRING" id="76731.RD2015_2614"/>
<dbReference type="InterPro" id="IPR011701">
    <property type="entry name" value="MFS"/>
</dbReference>
<dbReference type="KEGG" id="rdp:RD2015_2614"/>
<dbReference type="GO" id="GO:0016020">
    <property type="term" value="C:membrane"/>
    <property type="evidence" value="ECO:0007669"/>
    <property type="project" value="UniProtKB-SubCell"/>
</dbReference>